<feature type="compositionally biased region" description="Polar residues" evidence="11">
    <location>
        <begin position="957"/>
        <end position="969"/>
    </location>
</feature>
<comment type="subcellular location">
    <subcellularLocation>
        <location evidence="2 10">Cell membrane</location>
        <topology evidence="2 10">Multi-pass membrane protein</topology>
    </subcellularLocation>
</comment>
<feature type="region of interest" description="Disordered" evidence="11">
    <location>
        <begin position="926"/>
        <end position="969"/>
    </location>
</feature>
<feature type="compositionally biased region" description="Low complexity" evidence="11">
    <location>
        <begin position="944"/>
        <end position="956"/>
    </location>
</feature>
<accession>A0A127Z3T7</accession>
<feature type="region of interest" description="Disordered" evidence="11">
    <location>
        <begin position="859"/>
        <end position="880"/>
    </location>
</feature>
<evidence type="ECO:0000256" key="8">
    <source>
        <dbReference type="ARBA" id="ARBA00023136"/>
    </source>
</evidence>
<dbReference type="GO" id="GO:0032220">
    <property type="term" value="P:plasma membrane fusion involved in cytogamy"/>
    <property type="evidence" value="ECO:0007669"/>
    <property type="project" value="TreeGrafter"/>
</dbReference>
<evidence type="ECO:0000256" key="3">
    <source>
        <dbReference type="ARBA" id="ARBA00010780"/>
    </source>
</evidence>
<feature type="region of interest" description="Disordered" evidence="11">
    <location>
        <begin position="714"/>
        <end position="794"/>
    </location>
</feature>
<dbReference type="AlphaFoldDB" id="A0A127Z3T7"/>
<proteinExistence type="inferred from homology"/>
<keyword evidence="6 10" id="KW-0184">Conjugation</keyword>
<evidence type="ECO:0000256" key="2">
    <source>
        <dbReference type="ARBA" id="ARBA00004651"/>
    </source>
</evidence>
<dbReference type="GO" id="GO:0005886">
    <property type="term" value="C:plasma membrane"/>
    <property type="evidence" value="ECO:0007669"/>
    <property type="project" value="UniProtKB-SubCell"/>
</dbReference>
<dbReference type="EMBL" id="LK056678">
    <property type="protein sequence ID" value="CDR88541.1"/>
    <property type="molecule type" value="Genomic_DNA"/>
</dbReference>
<dbReference type="PANTHER" id="PTHR31030:SF1">
    <property type="entry name" value="PLASMA MEMBRANE FUSION PROTEIN PRM1"/>
    <property type="match status" value="1"/>
</dbReference>
<feature type="transmembrane region" description="Helical" evidence="10">
    <location>
        <begin position="427"/>
        <end position="455"/>
    </location>
</feature>
<feature type="transmembrane region" description="Helical" evidence="10">
    <location>
        <begin position="639"/>
        <end position="662"/>
    </location>
</feature>
<evidence type="ECO:0000256" key="7">
    <source>
        <dbReference type="ARBA" id="ARBA00022989"/>
    </source>
</evidence>
<sequence length="969" mass="105697">MASQQIVDDPPSYLHQDHLRSPTYTQSTFVPANPSTDMPSHSKPPILQPWLGLRARLFLSPISIPLISLLFVGTRLWMSSNDANNSVSSAKTNLLSACDAVEGTASLAASFPHFLAATTNLQLAQSVTSTVHGAARVFDLSMVAIEKVLVYIVNSYKSLFMCFMELLVRGSLAVLIEAVQLISQAITAAAQGIRLAIQESVEGVNAILSTAVGAINDVVGVFGQHVNPPHIAVPSLTALENITLPHEIQDGLLKLNATLPTLQQLKQTMDSLIQTPFEEMRREVNATLGAFEFNHTLLPVPQMRNVTFCDRIDTSPLDELGEELRGAARWGLIVLALVAVVVMLIGVGWEWWKWQREVRAVERTRGVWLAQHREAPSKEDGDDQRDVLKTENLISLLAISRHPLISSFSLRICQRVGIKTRRAQNRLAWLLCFLTHPASLACIFTGLLGLLSVLLQSILIHRLADNSSSSINTSLTHLSSDVIDLINDHSRNASIEFSTSANAIILQVESELNQHVFRWVDTTTSTMNATLNQFVDGITESLESTFGGTPFNAPLQTFVQCVVGQKVAGIGKALTWIHDNAHVNFSLVPPGVLVLGEDQQEAVLAPVREAMLGGAGGGGDGVVGNVVGRYLKHLQQEKVMFAVLVGVYGVILCVGLVVVLYASAVERRGQDGRDGEEVHHDSDVMEEKLRGDLQGGPAAGVGWWRGMPRPSLSRFRSKPAPLSSQPVEPTHSLQNVAARRTSLAHSNRSARTHVTKDSISYPFQIHHSLNTSSSPSTRPRQPTPLRQASTGDRNTVLSLRQEAPLPPAAAEQRSSWLSFLATHSHDDHSAAPETQQQEEGAQERFERLFGCSPVASPTTTKFDQHVSAPAASRSANVDDGDRRYRETLDLRPVQDWIGSKSPIPATAADRTSEVELTRSSSVIDGEMKGKAEGESSFAFANTAQIRPPQHQQQQQRTVGSPQSISFYAW</sequence>
<dbReference type="InterPro" id="IPR026777">
    <property type="entry name" value="PRM1"/>
</dbReference>
<evidence type="ECO:0000256" key="6">
    <source>
        <dbReference type="ARBA" id="ARBA00022971"/>
    </source>
</evidence>
<keyword evidence="8 10" id="KW-0472">Membrane</keyword>
<evidence type="ECO:0000256" key="11">
    <source>
        <dbReference type="SAM" id="MobiDB-lite"/>
    </source>
</evidence>
<evidence type="ECO:0000256" key="1">
    <source>
        <dbReference type="ARBA" id="ARBA00002512"/>
    </source>
</evidence>
<evidence type="ECO:0000313" key="12">
    <source>
        <dbReference type="EMBL" id="CDR88541.1"/>
    </source>
</evidence>
<keyword evidence="4 10" id="KW-1003">Cell membrane</keyword>
<evidence type="ECO:0000256" key="5">
    <source>
        <dbReference type="ARBA" id="ARBA00022692"/>
    </source>
</evidence>
<keyword evidence="9" id="KW-0325">Glycoprotein</keyword>
<reference evidence="12" key="1">
    <citation type="submission" date="2014-06" db="EMBL/GenBank/DDBJ databases">
        <authorList>
            <person name="Ju J."/>
            <person name="Zhang J."/>
        </authorList>
    </citation>
    <scope>NUCLEOTIDE SEQUENCE</scope>
    <source>
        <strain evidence="12">SscI8</strain>
    </source>
</reference>
<name>A0A127Z3T7_9BASI</name>
<organism evidence="12">
    <name type="scientific">Sporisorium scitamineum</name>
    <dbReference type="NCBI Taxonomy" id="49012"/>
    <lineage>
        <taxon>Eukaryota</taxon>
        <taxon>Fungi</taxon>
        <taxon>Dikarya</taxon>
        <taxon>Basidiomycota</taxon>
        <taxon>Ustilaginomycotina</taxon>
        <taxon>Ustilaginomycetes</taxon>
        <taxon>Ustilaginales</taxon>
        <taxon>Ustilaginaceae</taxon>
        <taxon>Sporisorium</taxon>
    </lineage>
</organism>
<feature type="compositionally biased region" description="Polar residues" evidence="11">
    <location>
        <begin position="722"/>
        <end position="735"/>
    </location>
</feature>
<evidence type="ECO:0000256" key="4">
    <source>
        <dbReference type="ARBA" id="ARBA00022475"/>
    </source>
</evidence>
<protein>
    <recommendedName>
        <fullName evidence="10">Plasma membrane fusion protein PRM1</fullName>
    </recommendedName>
</protein>
<keyword evidence="5 10" id="KW-0812">Transmembrane</keyword>
<comment type="similarity">
    <text evidence="3 10">Belongs to the PRM1 family.</text>
</comment>
<evidence type="ECO:0000256" key="9">
    <source>
        <dbReference type="ARBA" id="ARBA00023180"/>
    </source>
</evidence>
<comment type="function">
    <text evidence="1 10">Involved in cell fusion during mating by stabilizing the plasma membrane fusion event.</text>
</comment>
<keyword evidence="7 10" id="KW-1133">Transmembrane helix</keyword>
<dbReference type="OrthoDB" id="10248838at2759"/>
<dbReference type="GO" id="GO:0043332">
    <property type="term" value="C:mating projection tip"/>
    <property type="evidence" value="ECO:0007669"/>
    <property type="project" value="UniProtKB-UniRule"/>
</dbReference>
<comment type="caution">
    <text evidence="10">Lacks conserved residue(s) required for the propagation of feature annotation.</text>
</comment>
<gene>
    <name evidence="12" type="ORF">SPSC_04368</name>
</gene>
<feature type="compositionally biased region" description="Low complexity" evidence="11">
    <location>
        <begin position="771"/>
        <end position="787"/>
    </location>
</feature>
<feature type="transmembrane region" description="Helical" evidence="10">
    <location>
        <begin position="330"/>
        <end position="349"/>
    </location>
</feature>
<dbReference type="PANTHER" id="PTHR31030">
    <property type="entry name" value="PLASMA MEMBRANE FUSION PROTEIN PRM1"/>
    <property type="match status" value="1"/>
</dbReference>
<evidence type="ECO:0000256" key="10">
    <source>
        <dbReference type="RuleBase" id="RU366035"/>
    </source>
</evidence>